<dbReference type="PANTHER" id="PTHR12461">
    <property type="entry name" value="HYPOXIA-INDUCIBLE FACTOR 1 ALPHA INHIBITOR-RELATED"/>
    <property type="match status" value="1"/>
</dbReference>
<evidence type="ECO:0000259" key="1">
    <source>
        <dbReference type="PROSITE" id="PS51184"/>
    </source>
</evidence>
<dbReference type="PROSITE" id="PS51184">
    <property type="entry name" value="JMJC"/>
    <property type="match status" value="1"/>
</dbReference>
<dbReference type="PANTHER" id="PTHR12461:SF99">
    <property type="entry name" value="BIFUNCTIONAL PEPTIDASE AND (3S)-LYSYL HYDROXYLASE JMJD7"/>
    <property type="match status" value="1"/>
</dbReference>
<organism evidence="2 3">
    <name type="scientific">Lithohypha guttulata</name>
    <dbReference type="NCBI Taxonomy" id="1690604"/>
    <lineage>
        <taxon>Eukaryota</taxon>
        <taxon>Fungi</taxon>
        <taxon>Dikarya</taxon>
        <taxon>Ascomycota</taxon>
        <taxon>Pezizomycotina</taxon>
        <taxon>Eurotiomycetes</taxon>
        <taxon>Chaetothyriomycetidae</taxon>
        <taxon>Chaetothyriales</taxon>
        <taxon>Trichomeriaceae</taxon>
        <taxon>Lithohypha</taxon>
    </lineage>
</organism>
<dbReference type="InterPro" id="IPR041667">
    <property type="entry name" value="Cupin_8"/>
</dbReference>
<comment type="caution">
    <text evidence="2">The sequence shown here is derived from an EMBL/GenBank/DDBJ whole genome shotgun (WGS) entry which is preliminary data.</text>
</comment>
<dbReference type="EMBL" id="JAVRRJ010000002">
    <property type="protein sequence ID" value="KAK5088029.1"/>
    <property type="molecule type" value="Genomic_DNA"/>
</dbReference>
<sequence length="365" mass="41464">MSRDALQKHLLTLLEDYKDFNSSPIETQQIATALEFSKQVSRGYPCVYKAYEKVVDGSGKASTWIDPSLLEFPAMFWTEKDLISLVNDTKVEVAVTPNGRADDIEQVDGEPEPVFLSPATVEMTMSELLAKLARSTNTLETRETASTPVYYLQSQNSNLTTTPLFRILKHVPENFSFAQPVLSEPEAINIWIGDERSVTSTHRDPYENLYLVLKGSKTFTLYPPVDELTLPTKSVRTGRYNYDEQSQKFSTILDEAESPDNPPPRIPWVSIDPLRARQELVAQYPLYDHSTPREVVVREGEILYLPSGWYHHVQQQAGAWDESGRRAPCIAVNYWFDMDYEGEKYMMRQLVGRLAAELRGADHAG</sequence>
<reference evidence="2 3" key="1">
    <citation type="submission" date="2023-08" db="EMBL/GenBank/DDBJ databases">
        <title>Black Yeasts Isolated from many extreme environments.</title>
        <authorList>
            <person name="Coleine C."/>
            <person name="Stajich J.E."/>
            <person name="Selbmann L."/>
        </authorList>
    </citation>
    <scope>NUCLEOTIDE SEQUENCE [LARGE SCALE GENOMIC DNA]</scope>
    <source>
        <strain evidence="2 3">CCFEE 5910</strain>
    </source>
</reference>
<dbReference type="InterPro" id="IPR014710">
    <property type="entry name" value="RmlC-like_jellyroll"/>
</dbReference>
<keyword evidence="3" id="KW-1185">Reference proteome</keyword>
<accession>A0AAN7T351</accession>
<proteinExistence type="predicted"/>
<dbReference type="Gene3D" id="2.60.120.10">
    <property type="entry name" value="Jelly Rolls"/>
    <property type="match status" value="1"/>
</dbReference>
<evidence type="ECO:0000313" key="3">
    <source>
        <dbReference type="Proteomes" id="UP001309876"/>
    </source>
</evidence>
<gene>
    <name evidence="2" type="ORF">LTR05_002245</name>
</gene>
<dbReference type="SMART" id="SM00558">
    <property type="entry name" value="JmjC"/>
    <property type="match status" value="1"/>
</dbReference>
<feature type="domain" description="JmjC" evidence="1">
    <location>
        <begin position="160"/>
        <end position="351"/>
    </location>
</feature>
<dbReference type="AlphaFoldDB" id="A0AAN7T351"/>
<name>A0AAN7T351_9EURO</name>
<evidence type="ECO:0000313" key="2">
    <source>
        <dbReference type="EMBL" id="KAK5088029.1"/>
    </source>
</evidence>
<dbReference type="Proteomes" id="UP001309876">
    <property type="component" value="Unassembled WGS sequence"/>
</dbReference>
<protein>
    <recommendedName>
        <fullName evidence="1">JmjC domain-containing protein</fullName>
    </recommendedName>
</protein>
<dbReference type="SUPFAM" id="SSF51197">
    <property type="entry name" value="Clavaminate synthase-like"/>
    <property type="match status" value="1"/>
</dbReference>
<dbReference type="InterPro" id="IPR003347">
    <property type="entry name" value="JmjC_dom"/>
</dbReference>
<dbReference type="Pfam" id="PF13621">
    <property type="entry name" value="Cupin_8"/>
    <property type="match status" value="1"/>
</dbReference>